<evidence type="ECO:0000313" key="3">
    <source>
        <dbReference type="Proteomes" id="UP000033166"/>
    </source>
</evidence>
<feature type="compositionally biased region" description="Basic and acidic residues" evidence="1">
    <location>
        <begin position="161"/>
        <end position="177"/>
    </location>
</feature>
<dbReference type="EMBL" id="LN774769">
    <property type="protein sequence ID" value="CEN27960.1"/>
    <property type="molecule type" value="Genomic_DNA"/>
</dbReference>
<dbReference type="AlphaFoldDB" id="A0A0D6DVE6"/>
<evidence type="ECO:0000313" key="2">
    <source>
        <dbReference type="EMBL" id="CEN27960.1"/>
    </source>
</evidence>
<sequence length="249" mass="28315">MNEDYLTSPNNYMKNISKTAIAAAQSLSSLYVNTLSNQTLDSIKETSNIVVDSLKSQVSLNLDLQNLYLQNLDLKDSYIMESISILQKSMSEYLKESFYSRNSVFESLNSSIASFYNRSSFTDPAFISLNSALNDEFVKYRYKAKQSQDNRENFNSNELTEDTKDTEPRKSISKTTEELNSKVEKLDKGFFHGLITPFSTKEELGRHVSQEIIDVFLNIVMTYAITVGIADAELFAKAMYNSIANRLKH</sequence>
<evidence type="ECO:0000256" key="1">
    <source>
        <dbReference type="SAM" id="MobiDB-lite"/>
    </source>
</evidence>
<dbReference type="RefSeq" id="WP_047915159.1">
    <property type="nucleotide sequence ID" value="NZ_LN774769.1"/>
</dbReference>
<feature type="region of interest" description="Disordered" evidence="1">
    <location>
        <begin position="148"/>
        <end position="177"/>
    </location>
</feature>
<accession>A0A0D6DVE6</accession>
<dbReference type="Proteomes" id="UP000033166">
    <property type="component" value="Chromosome I"/>
</dbReference>
<dbReference type="KEGG" id="lpk:LACPI_0760"/>
<proteinExistence type="predicted"/>
<protein>
    <submittedName>
        <fullName evidence="2">Uncharacterized protein</fullName>
    </submittedName>
</protein>
<organism evidence="2 3">
    <name type="scientific">Pseudolactococcus piscium MKFS47</name>
    <dbReference type="NCBI Taxonomy" id="297352"/>
    <lineage>
        <taxon>Bacteria</taxon>
        <taxon>Bacillati</taxon>
        <taxon>Bacillota</taxon>
        <taxon>Bacilli</taxon>
        <taxon>Lactobacillales</taxon>
        <taxon>Streptococcaceae</taxon>
        <taxon>Pseudolactococcus</taxon>
    </lineage>
</organism>
<gene>
    <name evidence="2" type="ORF">LACPI_0760</name>
</gene>
<reference evidence="3" key="1">
    <citation type="submission" date="2015-01" db="EMBL/GenBank/DDBJ databases">
        <authorList>
            <person name="Andreevskaya M."/>
        </authorList>
    </citation>
    <scope>NUCLEOTIDE SEQUENCE [LARGE SCALE GENOMIC DNA]</scope>
    <source>
        <strain evidence="3">MKFS47</strain>
    </source>
</reference>
<name>A0A0D6DVE6_9LACT</name>
<dbReference type="HOGENOM" id="CLU_1114709_0_0_9"/>